<feature type="region of interest" description="Disordered" evidence="1">
    <location>
        <begin position="370"/>
        <end position="396"/>
    </location>
</feature>
<dbReference type="EMBL" id="JANBPU010000028">
    <property type="protein sequence ID" value="KAJ1919350.1"/>
    <property type="molecule type" value="Genomic_DNA"/>
</dbReference>
<protein>
    <submittedName>
        <fullName evidence="3">Uncharacterized protein</fullName>
    </submittedName>
</protein>
<feature type="region of interest" description="Disordered" evidence="1">
    <location>
        <begin position="656"/>
        <end position="691"/>
    </location>
</feature>
<dbReference type="Proteomes" id="UP001150538">
    <property type="component" value="Unassembled WGS sequence"/>
</dbReference>
<evidence type="ECO:0000256" key="1">
    <source>
        <dbReference type="SAM" id="MobiDB-lite"/>
    </source>
</evidence>
<feature type="compositionally biased region" description="Acidic residues" evidence="1">
    <location>
        <begin position="553"/>
        <end position="563"/>
    </location>
</feature>
<feature type="compositionally biased region" description="Basic and acidic residues" evidence="1">
    <location>
        <begin position="598"/>
        <end position="607"/>
    </location>
</feature>
<feature type="compositionally biased region" description="Basic and acidic residues" evidence="1">
    <location>
        <begin position="276"/>
        <end position="294"/>
    </location>
</feature>
<keyword evidence="2" id="KW-1133">Transmembrane helix</keyword>
<feature type="region of interest" description="Disordered" evidence="1">
    <location>
        <begin position="1"/>
        <end position="20"/>
    </location>
</feature>
<keyword evidence="4" id="KW-1185">Reference proteome</keyword>
<evidence type="ECO:0000256" key="2">
    <source>
        <dbReference type="SAM" id="Phobius"/>
    </source>
</evidence>
<feature type="region of interest" description="Disordered" evidence="1">
    <location>
        <begin position="259"/>
        <end position="301"/>
    </location>
</feature>
<feature type="compositionally biased region" description="Low complexity" evidence="1">
    <location>
        <begin position="384"/>
        <end position="396"/>
    </location>
</feature>
<evidence type="ECO:0000313" key="4">
    <source>
        <dbReference type="Proteomes" id="UP001150538"/>
    </source>
</evidence>
<feature type="region of interest" description="Disordered" evidence="1">
    <location>
        <begin position="466"/>
        <end position="535"/>
    </location>
</feature>
<keyword evidence="2" id="KW-0472">Membrane</keyword>
<feature type="compositionally biased region" description="Low complexity" evidence="1">
    <location>
        <begin position="502"/>
        <end position="511"/>
    </location>
</feature>
<comment type="caution">
    <text evidence="3">The sequence shown here is derived from an EMBL/GenBank/DDBJ whole genome shotgun (WGS) entry which is preliminary data.</text>
</comment>
<feature type="region of interest" description="Disordered" evidence="1">
    <location>
        <begin position="553"/>
        <end position="633"/>
    </location>
</feature>
<feature type="transmembrane region" description="Helical" evidence="2">
    <location>
        <begin position="732"/>
        <end position="749"/>
    </location>
</feature>
<gene>
    <name evidence="3" type="ORF">H4219_002038</name>
</gene>
<proteinExistence type="predicted"/>
<reference evidence="3" key="1">
    <citation type="submission" date="2022-07" db="EMBL/GenBank/DDBJ databases">
        <title>Phylogenomic reconstructions and comparative analyses of Kickxellomycotina fungi.</title>
        <authorList>
            <person name="Reynolds N.K."/>
            <person name="Stajich J.E."/>
            <person name="Barry K."/>
            <person name="Grigoriev I.V."/>
            <person name="Crous P."/>
            <person name="Smith M.E."/>
        </authorList>
    </citation>
    <scope>NUCLEOTIDE SEQUENCE</scope>
    <source>
        <strain evidence="3">NBRC 100468</strain>
    </source>
</reference>
<dbReference type="OrthoDB" id="10667744at2759"/>
<feature type="compositionally biased region" description="Basic and acidic residues" evidence="1">
    <location>
        <begin position="8"/>
        <end position="17"/>
    </location>
</feature>
<accession>A0A9W8DUY6</accession>
<keyword evidence="2" id="KW-0812">Transmembrane</keyword>
<organism evidence="3 4">
    <name type="scientific">Mycoemilia scoparia</name>
    <dbReference type="NCBI Taxonomy" id="417184"/>
    <lineage>
        <taxon>Eukaryota</taxon>
        <taxon>Fungi</taxon>
        <taxon>Fungi incertae sedis</taxon>
        <taxon>Zoopagomycota</taxon>
        <taxon>Kickxellomycotina</taxon>
        <taxon>Kickxellomycetes</taxon>
        <taxon>Kickxellales</taxon>
        <taxon>Kickxellaceae</taxon>
        <taxon>Mycoemilia</taxon>
    </lineage>
</organism>
<evidence type="ECO:0000313" key="3">
    <source>
        <dbReference type="EMBL" id="KAJ1919350.1"/>
    </source>
</evidence>
<feature type="compositionally biased region" description="Polar residues" evidence="1">
    <location>
        <begin position="582"/>
        <end position="597"/>
    </location>
</feature>
<sequence length="768" mass="84077">MSNQNSDQHQENKHTTRDPYGYTQYYGYNYQPQAQAQAQVLYDPNMHYQVVQEGQQYIPPAQHHATANLMGGNAKEHVKKWMTQHPGNLVPDEYRSYTSPVGGGHYFRTDAPGHLAGSLENLHAVDLGNGYIKSFPPPQQQHVDGGAQNATTDMKGRELAQMTTTNDNNNYYYAGLYPDPQRGPYYFHPTEGHFYFDSQSAQWFNIQQNVQHVSTGNGGNAKVYTYPHGQEYYAQYHDPKTNTNKVHYTGHFSSNPKPFVASAATGSGPGNGKPSATEKPKTEGKKKEEEDKKPAPAAAEEEVSGIKAIVRKLTGGLDFHTASKMSFIVFILLMVLKKKITGTKRLVGLATAGLLGFDVFKTIKTLKGQQNSKRDGCGSGTNGAGQASRAGATAGGAAKKPAGKSFIAELMDHVMAHVVLITAKRTLGTNKISGWGEFSDDKVLKKMLFNLFDQYRKFIPIRGLDSRGVDSSSAATARGLSIDENEEEGNESAIKELPSARSVNKTTNNNVDSDDDTLVSRDPSNSRSSKRGDGTGTLLKLLTKLLTNNSDVFDDEFDDEDEGDNKNKNNSNSNSEEEENQSPRAETTNYSQNNQDSQHMRQAERHNYPAPAPDPAYNNNYYQPHPHPQYVNPNGYNYPTAYYYDPVTSTTAATTTAPTTATNNNNTASGNSTESPPSSPLERPSVSSSSVLSDALGNGLGNILNNERSMRIVISLVDKIVGSLKRGGNKRIRTIVLGAIAALFGGIMLKRQNKQLPSYQKQKQGTNA</sequence>
<name>A0A9W8DUY6_9FUNG</name>
<dbReference type="AlphaFoldDB" id="A0A9W8DUY6"/>